<evidence type="ECO:0000313" key="1">
    <source>
        <dbReference type="EMBL" id="RGM36758.1"/>
    </source>
</evidence>
<reference evidence="1 2" key="1">
    <citation type="submission" date="2018-08" db="EMBL/GenBank/DDBJ databases">
        <title>A genome reference for cultivated species of the human gut microbiota.</title>
        <authorList>
            <person name="Zou Y."/>
            <person name="Xue W."/>
            <person name="Luo G."/>
        </authorList>
    </citation>
    <scope>NUCLEOTIDE SEQUENCE [LARGE SCALE GENOMIC DNA]</scope>
    <source>
        <strain evidence="1 2">OM08-14</strain>
    </source>
</reference>
<sequence>MRSLISALFFMLALSACDNELNLISRDFSVSLKSIDGGAAAVGKAVNCTFSVNGLDPDNGDQLLTMFDIEGGNGVIIVDNSEYSPGESFEYDYKTNGKLSFDFVPTTAGAMSLKMSVASEMVTRADSVRLDVSTPDMNVEFQNVPDMVSLSDNVEFNLLLATDQYGVKASARFVKGKGQVYISGYDATRDEGVALEHNNLVVFMPESTGETLIEFTVSSRYGLPVRKQITIQVNP</sequence>
<protein>
    <recommendedName>
        <fullName evidence="3">DUF4493 domain-containing protein</fullName>
    </recommendedName>
</protein>
<name>A0A3E4W3I8_9BACT</name>
<evidence type="ECO:0000313" key="2">
    <source>
        <dbReference type="Proteomes" id="UP000260780"/>
    </source>
</evidence>
<accession>A0A3E4W3I8</accession>
<gene>
    <name evidence="1" type="ORF">DXC17_12795</name>
</gene>
<comment type="caution">
    <text evidence="1">The sequence shown here is derived from an EMBL/GenBank/DDBJ whole genome shotgun (WGS) entry which is preliminary data.</text>
</comment>
<organism evidence="1 2">
    <name type="scientific">Phocaeicola plebeius</name>
    <dbReference type="NCBI Taxonomy" id="310297"/>
    <lineage>
        <taxon>Bacteria</taxon>
        <taxon>Pseudomonadati</taxon>
        <taxon>Bacteroidota</taxon>
        <taxon>Bacteroidia</taxon>
        <taxon>Bacteroidales</taxon>
        <taxon>Bacteroidaceae</taxon>
        <taxon>Phocaeicola</taxon>
    </lineage>
</organism>
<evidence type="ECO:0008006" key="3">
    <source>
        <dbReference type="Google" id="ProtNLM"/>
    </source>
</evidence>
<dbReference type="RefSeq" id="WP_117748245.1">
    <property type="nucleotide sequence ID" value="NZ_QSFG01000005.1"/>
</dbReference>
<dbReference type="EMBL" id="QSTF01000040">
    <property type="protein sequence ID" value="RGM36758.1"/>
    <property type="molecule type" value="Genomic_DNA"/>
</dbReference>
<dbReference type="AlphaFoldDB" id="A0A3E4W3I8"/>
<dbReference type="Proteomes" id="UP000260780">
    <property type="component" value="Unassembled WGS sequence"/>
</dbReference>
<dbReference type="PROSITE" id="PS51257">
    <property type="entry name" value="PROKAR_LIPOPROTEIN"/>
    <property type="match status" value="1"/>
</dbReference>
<proteinExistence type="predicted"/>